<comment type="caution">
    <text evidence="8">The sequence shown here is derived from an EMBL/GenBank/DDBJ whole genome shotgun (WGS) entry which is preliminary data.</text>
</comment>
<keyword evidence="3 6" id="KW-0812">Transmembrane</keyword>
<evidence type="ECO:0000259" key="7">
    <source>
        <dbReference type="Pfam" id="PF09335"/>
    </source>
</evidence>
<accession>A0ABU5CQW2</accession>
<evidence type="ECO:0000313" key="9">
    <source>
        <dbReference type="Proteomes" id="UP001275315"/>
    </source>
</evidence>
<feature type="transmembrane region" description="Helical" evidence="6">
    <location>
        <begin position="45"/>
        <end position="65"/>
    </location>
</feature>
<evidence type="ECO:0000256" key="4">
    <source>
        <dbReference type="ARBA" id="ARBA00022989"/>
    </source>
</evidence>
<sequence length="145" mass="16352">MDWAILGDISVFMIIRRLGNRRIFRKLLENKQVAKVTTWIGRHGFGPVFLLLCFPFSPSSVINVVSGISKINFYQYALAIILGKAVMIFSMAYVGVSIFSFAKHPTRAIVVGVCIVLLWVLGKFIEKRLQEKSLLKSSEDVTQDI</sequence>
<dbReference type="InterPro" id="IPR015414">
    <property type="entry name" value="TMEM64"/>
</dbReference>
<feature type="domain" description="VTT" evidence="7">
    <location>
        <begin position="4"/>
        <end position="96"/>
    </location>
</feature>
<comment type="subcellular location">
    <subcellularLocation>
        <location evidence="1 6">Cell membrane</location>
        <topology evidence="1 6">Multi-pass membrane protein</topology>
    </subcellularLocation>
</comment>
<dbReference type="Proteomes" id="UP001275315">
    <property type="component" value="Unassembled WGS sequence"/>
</dbReference>
<dbReference type="EMBL" id="JAWDIQ010000001">
    <property type="protein sequence ID" value="MDY0407843.1"/>
    <property type="molecule type" value="Genomic_DNA"/>
</dbReference>
<dbReference type="InterPro" id="IPR032816">
    <property type="entry name" value="VTT_dom"/>
</dbReference>
<gene>
    <name evidence="8" type="ORF">RWD45_03480</name>
</gene>
<proteinExistence type="inferred from homology"/>
<evidence type="ECO:0000256" key="1">
    <source>
        <dbReference type="ARBA" id="ARBA00004651"/>
    </source>
</evidence>
<dbReference type="Pfam" id="PF09335">
    <property type="entry name" value="VTT_dom"/>
    <property type="match status" value="1"/>
</dbReference>
<evidence type="ECO:0000256" key="6">
    <source>
        <dbReference type="RuleBase" id="RU366058"/>
    </source>
</evidence>
<keyword evidence="4 6" id="KW-1133">Transmembrane helix</keyword>
<protein>
    <recommendedName>
        <fullName evidence="6">TVP38/TMEM64 family membrane protein</fullName>
    </recommendedName>
</protein>
<evidence type="ECO:0000256" key="2">
    <source>
        <dbReference type="ARBA" id="ARBA00022475"/>
    </source>
</evidence>
<evidence type="ECO:0000256" key="3">
    <source>
        <dbReference type="ARBA" id="ARBA00022692"/>
    </source>
</evidence>
<organism evidence="8 9">
    <name type="scientific">Paracerasibacillus soli</name>
    <dbReference type="NCBI Taxonomy" id="480284"/>
    <lineage>
        <taxon>Bacteria</taxon>
        <taxon>Bacillati</taxon>
        <taxon>Bacillota</taxon>
        <taxon>Bacilli</taxon>
        <taxon>Bacillales</taxon>
        <taxon>Bacillaceae</taxon>
        <taxon>Paracerasibacillus</taxon>
    </lineage>
</organism>
<dbReference type="PANTHER" id="PTHR12677">
    <property type="entry name" value="GOLGI APPARATUS MEMBRANE PROTEIN TVP38-RELATED"/>
    <property type="match status" value="1"/>
</dbReference>
<dbReference type="RefSeq" id="WP_320378624.1">
    <property type="nucleotide sequence ID" value="NZ_JAWDIQ010000001.1"/>
</dbReference>
<comment type="similarity">
    <text evidence="6">Belongs to the TVP38/TMEM64 family.</text>
</comment>
<keyword evidence="2 6" id="KW-1003">Cell membrane</keyword>
<keyword evidence="5 6" id="KW-0472">Membrane</keyword>
<keyword evidence="9" id="KW-1185">Reference proteome</keyword>
<evidence type="ECO:0000256" key="5">
    <source>
        <dbReference type="ARBA" id="ARBA00023136"/>
    </source>
</evidence>
<dbReference type="PANTHER" id="PTHR12677:SF55">
    <property type="entry name" value="UNDECAPRENYL PHOSPHATE TRANSPORTER SAOUHSC_00901-RELATED"/>
    <property type="match status" value="1"/>
</dbReference>
<comment type="caution">
    <text evidence="6">Lacks conserved residue(s) required for the propagation of feature annotation.</text>
</comment>
<evidence type="ECO:0000313" key="8">
    <source>
        <dbReference type="EMBL" id="MDY0407843.1"/>
    </source>
</evidence>
<reference evidence="8 9" key="1">
    <citation type="submission" date="2023-10" db="EMBL/GenBank/DDBJ databases">
        <title>Virgibacillus soli CC-YMP-6 genome.</title>
        <authorList>
            <person name="Miliotis G."/>
            <person name="Sengupta P."/>
            <person name="Hameed A."/>
            <person name="Chuvochina M."/>
            <person name="Mcdonagh F."/>
            <person name="Simpson A.C."/>
            <person name="Singh N.K."/>
            <person name="Rekha P.D."/>
            <person name="Raman K."/>
            <person name="Hugenholtz P."/>
            <person name="Venkateswaran K."/>
        </authorList>
    </citation>
    <scope>NUCLEOTIDE SEQUENCE [LARGE SCALE GENOMIC DNA]</scope>
    <source>
        <strain evidence="8 9">CC-YMP-6</strain>
    </source>
</reference>
<feature type="transmembrane region" description="Helical" evidence="6">
    <location>
        <begin position="77"/>
        <end position="102"/>
    </location>
</feature>
<name>A0ABU5CQW2_9BACI</name>
<feature type="transmembrane region" description="Helical" evidence="6">
    <location>
        <begin position="108"/>
        <end position="125"/>
    </location>
</feature>